<dbReference type="AlphaFoldDB" id="A0A420XP44"/>
<sequence>MVSFELALRLRDAGLRWEPRSGDRFVLQGPEMIDDVFVLANMVADVHHFNEGPVIGFNGTTEWALDSVSKDDALWLPDEEQLRERLGAEFVRLERDGDAFRVVLRSGATVSGEAADEAYALALLELIEPGASG</sequence>
<accession>A0A420XP44</accession>
<evidence type="ECO:0008006" key="3">
    <source>
        <dbReference type="Google" id="ProtNLM"/>
    </source>
</evidence>
<evidence type="ECO:0000313" key="2">
    <source>
        <dbReference type="Proteomes" id="UP000281955"/>
    </source>
</evidence>
<reference evidence="1 2" key="1">
    <citation type="submission" date="2018-10" db="EMBL/GenBank/DDBJ databases">
        <title>Genomic Encyclopedia of Archaeal and Bacterial Type Strains, Phase II (KMG-II): from individual species to whole genera.</title>
        <authorList>
            <person name="Goeker M."/>
        </authorList>
    </citation>
    <scope>NUCLEOTIDE SEQUENCE [LARGE SCALE GENOMIC DNA]</scope>
    <source>
        <strain evidence="1 2">RP-AC37</strain>
    </source>
</reference>
<gene>
    <name evidence="1" type="ORF">CLV35_2450</name>
</gene>
<name>A0A420XP44_9ACTN</name>
<dbReference type="InParanoid" id="A0A420XP44"/>
<proteinExistence type="predicted"/>
<keyword evidence="2" id="KW-1185">Reference proteome</keyword>
<comment type="caution">
    <text evidence="1">The sequence shown here is derived from an EMBL/GenBank/DDBJ whole genome shotgun (WGS) entry which is preliminary data.</text>
</comment>
<dbReference type="RefSeq" id="WP_121193739.1">
    <property type="nucleotide sequence ID" value="NZ_RBWV01000012.1"/>
</dbReference>
<dbReference type="EMBL" id="RBWV01000012">
    <property type="protein sequence ID" value="RKS73954.1"/>
    <property type="molecule type" value="Genomic_DNA"/>
</dbReference>
<dbReference type="OrthoDB" id="3295834at2"/>
<evidence type="ECO:0000313" key="1">
    <source>
        <dbReference type="EMBL" id="RKS73954.1"/>
    </source>
</evidence>
<organism evidence="1 2">
    <name type="scientific">Motilibacter peucedani</name>
    <dbReference type="NCBI Taxonomy" id="598650"/>
    <lineage>
        <taxon>Bacteria</taxon>
        <taxon>Bacillati</taxon>
        <taxon>Actinomycetota</taxon>
        <taxon>Actinomycetes</taxon>
        <taxon>Motilibacterales</taxon>
        <taxon>Motilibacteraceae</taxon>
        <taxon>Motilibacter</taxon>
    </lineage>
</organism>
<dbReference type="Proteomes" id="UP000281955">
    <property type="component" value="Unassembled WGS sequence"/>
</dbReference>
<protein>
    <recommendedName>
        <fullName evidence="3">Pilus assembly protein CpaE</fullName>
    </recommendedName>
</protein>